<dbReference type="AlphaFoldDB" id="A0A1C7LUG5"/>
<evidence type="ECO:0000313" key="2">
    <source>
        <dbReference type="EMBL" id="OBZ67569.1"/>
    </source>
</evidence>
<evidence type="ECO:0000256" key="1">
    <source>
        <dbReference type="SAM" id="MobiDB-lite"/>
    </source>
</evidence>
<proteinExistence type="predicted"/>
<feature type="region of interest" description="Disordered" evidence="1">
    <location>
        <begin position="1"/>
        <end position="20"/>
    </location>
</feature>
<keyword evidence="3" id="KW-1185">Reference proteome</keyword>
<organism evidence="2 3">
    <name type="scientific">Grifola frondosa</name>
    <name type="common">Maitake</name>
    <name type="synonym">Polyporus frondosus</name>
    <dbReference type="NCBI Taxonomy" id="5627"/>
    <lineage>
        <taxon>Eukaryota</taxon>
        <taxon>Fungi</taxon>
        <taxon>Dikarya</taxon>
        <taxon>Basidiomycota</taxon>
        <taxon>Agaricomycotina</taxon>
        <taxon>Agaricomycetes</taxon>
        <taxon>Polyporales</taxon>
        <taxon>Grifolaceae</taxon>
        <taxon>Grifola</taxon>
    </lineage>
</organism>
<comment type="caution">
    <text evidence="2">The sequence shown here is derived from an EMBL/GenBank/DDBJ whole genome shotgun (WGS) entry which is preliminary data.</text>
</comment>
<evidence type="ECO:0000313" key="3">
    <source>
        <dbReference type="Proteomes" id="UP000092993"/>
    </source>
</evidence>
<dbReference type="EMBL" id="LUGG01000023">
    <property type="protein sequence ID" value="OBZ67569.1"/>
    <property type="molecule type" value="Genomic_DNA"/>
</dbReference>
<protein>
    <submittedName>
        <fullName evidence="2">Uncharacterized protein</fullName>
    </submittedName>
</protein>
<gene>
    <name evidence="2" type="ORF">A0H81_12096</name>
</gene>
<dbReference type="Proteomes" id="UP000092993">
    <property type="component" value="Unassembled WGS sequence"/>
</dbReference>
<name>A0A1C7LUG5_GRIFR</name>
<accession>A0A1C7LUG5</accession>
<sequence length="83" mass="9120">MGTGRKYFKRRDSMQHDGNVNAPQATHVARNVPCILHDSISSFQVPVGSQAPSGTAHLNLLPSIMESPSLRVDCCPACERLWM</sequence>
<reference evidence="2 3" key="1">
    <citation type="submission" date="2016-03" db="EMBL/GenBank/DDBJ databases">
        <title>Whole genome sequencing of Grifola frondosa 9006-11.</title>
        <authorList>
            <person name="Min B."/>
            <person name="Park H."/>
            <person name="Kim J.-G."/>
            <person name="Cho H."/>
            <person name="Oh Y.-L."/>
            <person name="Kong W.-S."/>
            <person name="Choi I.-G."/>
        </authorList>
    </citation>
    <scope>NUCLEOTIDE SEQUENCE [LARGE SCALE GENOMIC DNA]</scope>
    <source>
        <strain evidence="2 3">9006-11</strain>
    </source>
</reference>